<evidence type="ECO:0000313" key="1">
    <source>
        <dbReference type="EMBL" id="MBB3137043.1"/>
    </source>
</evidence>
<gene>
    <name evidence="1" type="ORF">FHS26_004802</name>
</gene>
<reference evidence="1 2" key="1">
    <citation type="submission" date="2020-08" db="EMBL/GenBank/DDBJ databases">
        <title>Genomic Encyclopedia of Type Strains, Phase III (KMG-III): the genomes of soil and plant-associated and newly described type strains.</title>
        <authorList>
            <person name="Whitman W."/>
        </authorList>
    </citation>
    <scope>NUCLEOTIDE SEQUENCE [LARGE SCALE GENOMIC DNA]</scope>
    <source>
        <strain evidence="1 2">CECT 4113</strain>
    </source>
</reference>
<comment type="caution">
    <text evidence="1">The sequence shown here is derived from an EMBL/GenBank/DDBJ whole genome shotgun (WGS) entry which is preliminary data.</text>
</comment>
<accession>A0A7W5G1C2</accession>
<proteinExistence type="predicted"/>
<name>A0A7W5G1C2_9HYPH</name>
<dbReference type="RefSeq" id="WP_245438235.1">
    <property type="nucleotide sequence ID" value="NZ_JACHXH010000019.1"/>
</dbReference>
<evidence type="ECO:0000313" key="2">
    <source>
        <dbReference type="Proteomes" id="UP000518315"/>
    </source>
</evidence>
<keyword evidence="2" id="KW-1185">Reference proteome</keyword>
<dbReference type="EMBL" id="JACHXH010000019">
    <property type="protein sequence ID" value="MBB3137043.1"/>
    <property type="molecule type" value="Genomic_DNA"/>
</dbReference>
<protein>
    <submittedName>
        <fullName evidence="1">Uncharacterized protein</fullName>
    </submittedName>
</protein>
<dbReference type="Proteomes" id="UP000518315">
    <property type="component" value="Unassembled WGS sequence"/>
</dbReference>
<dbReference type="AlphaFoldDB" id="A0A7W5G1C2"/>
<organism evidence="1 2">
    <name type="scientific">Rhizobium pisi</name>
    <dbReference type="NCBI Taxonomy" id="574561"/>
    <lineage>
        <taxon>Bacteria</taxon>
        <taxon>Pseudomonadati</taxon>
        <taxon>Pseudomonadota</taxon>
        <taxon>Alphaproteobacteria</taxon>
        <taxon>Hyphomicrobiales</taxon>
        <taxon>Rhizobiaceae</taxon>
        <taxon>Rhizobium/Agrobacterium group</taxon>
        <taxon>Rhizobium</taxon>
    </lineage>
</organism>
<sequence length="61" mass="6648">MHAQPSGKFCQLKLYDDLSESEQEQKFSGHALHAGLASSAKVDESATCHRFQINLTKASGL</sequence>